<evidence type="ECO:0000256" key="10">
    <source>
        <dbReference type="ARBA" id="ARBA00023014"/>
    </source>
</evidence>
<accession>A0A0S4L0L1</accession>
<dbReference type="Proteomes" id="UP000066284">
    <property type="component" value="Chromosome 1"/>
</dbReference>
<comment type="similarity">
    <text evidence="2 13">Belongs to the CRISPR-associated exonuclease Cas4 family.</text>
</comment>
<dbReference type="InterPro" id="IPR022765">
    <property type="entry name" value="Dna2/Cas4_DUF83"/>
</dbReference>
<evidence type="ECO:0000256" key="6">
    <source>
        <dbReference type="ARBA" id="ARBA00022723"/>
    </source>
</evidence>
<dbReference type="STRING" id="1715989.NITINOP_2582"/>
<keyword evidence="16" id="KW-1185">Reference proteome</keyword>
<dbReference type="RefSeq" id="WP_062486102.1">
    <property type="nucleotide sequence ID" value="NZ_LN885086.1"/>
</dbReference>
<dbReference type="OrthoDB" id="9781776at2"/>
<dbReference type="NCBIfam" id="TIGR00372">
    <property type="entry name" value="cas4"/>
    <property type="match status" value="1"/>
</dbReference>
<evidence type="ECO:0000256" key="3">
    <source>
        <dbReference type="ARBA" id="ARBA00012768"/>
    </source>
</evidence>
<dbReference type="EC" id="3.1.12.1" evidence="3 13"/>
<dbReference type="Gene3D" id="3.90.320.10">
    <property type="match status" value="1"/>
</dbReference>
<evidence type="ECO:0000256" key="4">
    <source>
        <dbReference type="ARBA" id="ARBA00020049"/>
    </source>
</evidence>
<dbReference type="EMBL" id="LN885086">
    <property type="protein sequence ID" value="CUQ67554.1"/>
    <property type="molecule type" value="Genomic_DNA"/>
</dbReference>
<evidence type="ECO:0000256" key="9">
    <source>
        <dbReference type="ARBA" id="ARBA00023004"/>
    </source>
</evidence>
<evidence type="ECO:0000256" key="1">
    <source>
        <dbReference type="ARBA" id="ARBA00001966"/>
    </source>
</evidence>
<organism evidence="15 16">
    <name type="scientific">Candidatus Nitrospira inopinata</name>
    <dbReference type="NCBI Taxonomy" id="1715989"/>
    <lineage>
        <taxon>Bacteria</taxon>
        <taxon>Pseudomonadati</taxon>
        <taxon>Nitrospirota</taxon>
        <taxon>Nitrospiria</taxon>
        <taxon>Nitrospirales</taxon>
        <taxon>Nitrospiraceae</taxon>
        <taxon>Nitrospira</taxon>
    </lineage>
</organism>
<keyword evidence="8 13" id="KW-0269">Exonuclease</keyword>
<dbReference type="GO" id="GO:0051536">
    <property type="term" value="F:iron-sulfur cluster binding"/>
    <property type="evidence" value="ECO:0007669"/>
    <property type="project" value="UniProtKB-KW"/>
</dbReference>
<dbReference type="InterPro" id="IPR011604">
    <property type="entry name" value="PDDEXK-like_dom_sf"/>
</dbReference>
<evidence type="ECO:0000259" key="14">
    <source>
        <dbReference type="Pfam" id="PF01930"/>
    </source>
</evidence>
<evidence type="ECO:0000256" key="2">
    <source>
        <dbReference type="ARBA" id="ARBA00009189"/>
    </source>
</evidence>
<name>A0A0S4L0L1_9BACT</name>
<evidence type="ECO:0000256" key="5">
    <source>
        <dbReference type="ARBA" id="ARBA00022722"/>
    </source>
</evidence>
<keyword evidence="11 13" id="KW-0051">Antiviral defense</keyword>
<evidence type="ECO:0000256" key="13">
    <source>
        <dbReference type="RuleBase" id="RU365022"/>
    </source>
</evidence>
<evidence type="ECO:0000313" key="15">
    <source>
        <dbReference type="EMBL" id="CUQ67554.1"/>
    </source>
</evidence>
<evidence type="ECO:0000256" key="11">
    <source>
        <dbReference type="ARBA" id="ARBA00023118"/>
    </source>
</evidence>
<evidence type="ECO:0000256" key="8">
    <source>
        <dbReference type="ARBA" id="ARBA00022839"/>
    </source>
</evidence>
<dbReference type="AlphaFoldDB" id="A0A0S4L0L1"/>
<protein>
    <recommendedName>
        <fullName evidence="4 13">CRISPR-associated exonuclease Cas4</fullName>
        <ecNumber evidence="3 13">3.1.12.1</ecNumber>
    </recommendedName>
</protein>
<dbReference type="Pfam" id="PF01930">
    <property type="entry name" value="Cas_Cas4"/>
    <property type="match status" value="1"/>
</dbReference>
<evidence type="ECO:0000313" key="16">
    <source>
        <dbReference type="Proteomes" id="UP000066284"/>
    </source>
</evidence>
<comment type="function">
    <text evidence="13">CRISPR (clustered regularly interspaced short palindromic repeat) is an adaptive immune system that provides protection against mobile genetic elements (viruses, transposable elements and conjugative plasmids). CRISPR clusters contain sequences complementary to antecedent mobile elements and target invading nucleic acids. CRISPR clusters are transcribed and processed into CRISPR RNA (crRNA).</text>
</comment>
<keyword evidence="5 13" id="KW-0540">Nuclease</keyword>
<comment type="cofactor">
    <cofactor evidence="1">
        <name>[4Fe-4S] cluster</name>
        <dbReference type="ChEBI" id="CHEBI:49883"/>
    </cofactor>
</comment>
<sequence>MADETGEENLVFVSALNQYAYCPRRCALIYGEQTFDDNVYTMRGRDLHERTDQPMESGWEEGVRVERGLPLWSKRLGLIGKADVVEFHGDTPYPVEYKSGPKRRFENDDLQVCAQALCLEEMTGKEVPRGAIYHHSSRRRREVIFTPELRRRVEEAIVNIRQLLARGTLPPPVNDRRCERCSLIETCMPSVIGEQGRARALVRGLFLVKDS</sequence>
<proteinExistence type="inferred from homology"/>
<evidence type="ECO:0000256" key="12">
    <source>
        <dbReference type="ARBA" id="ARBA00023211"/>
    </source>
</evidence>
<keyword evidence="10 13" id="KW-0411">Iron-sulfur</keyword>
<comment type="cofactor">
    <cofactor evidence="13">
        <name>Mg(2+)</name>
        <dbReference type="ChEBI" id="CHEBI:18420"/>
    </cofactor>
    <cofactor evidence="13">
        <name>Mn(2+)</name>
        <dbReference type="ChEBI" id="CHEBI:29035"/>
    </cofactor>
    <text evidence="13">Mg(2+) or Mn(2+) required for ssDNA cleavage activity.</text>
</comment>
<gene>
    <name evidence="15" type="ORF">NITINOP_2582</name>
</gene>
<dbReference type="KEGG" id="nio:NITINOP_2582"/>
<keyword evidence="7 13" id="KW-0378">Hydrolase</keyword>
<dbReference type="GO" id="GO:0004527">
    <property type="term" value="F:exonuclease activity"/>
    <property type="evidence" value="ECO:0007669"/>
    <property type="project" value="UniProtKB-KW"/>
</dbReference>
<comment type="cofactor">
    <cofactor evidence="13">
        <name>iron-sulfur cluster</name>
        <dbReference type="ChEBI" id="CHEBI:30408"/>
    </cofactor>
</comment>
<dbReference type="PANTHER" id="PTHR36531">
    <property type="entry name" value="CRISPR-ASSOCIATED EXONUCLEASE CAS4"/>
    <property type="match status" value="1"/>
</dbReference>
<dbReference type="GO" id="GO:0046872">
    <property type="term" value="F:metal ion binding"/>
    <property type="evidence" value="ECO:0007669"/>
    <property type="project" value="UniProtKB-KW"/>
</dbReference>
<keyword evidence="9 13" id="KW-0408">Iron</keyword>
<dbReference type="GO" id="GO:0051607">
    <property type="term" value="P:defense response to virus"/>
    <property type="evidence" value="ECO:0007669"/>
    <property type="project" value="UniProtKB-KW"/>
</dbReference>
<dbReference type="InterPro" id="IPR051827">
    <property type="entry name" value="Cas4_exonuclease"/>
</dbReference>
<dbReference type="InterPro" id="IPR013343">
    <property type="entry name" value="CRISPR-assoc_prot_Cas4"/>
</dbReference>
<reference evidence="16" key="1">
    <citation type="submission" date="2015-09" db="EMBL/GenBank/DDBJ databases">
        <authorList>
            <person name="Daims H."/>
        </authorList>
    </citation>
    <scope>NUCLEOTIDE SEQUENCE [LARGE SCALE GENOMIC DNA]</scope>
</reference>
<evidence type="ECO:0000256" key="7">
    <source>
        <dbReference type="ARBA" id="ARBA00022801"/>
    </source>
</evidence>
<feature type="domain" description="DUF83" evidence="14">
    <location>
        <begin position="14"/>
        <end position="188"/>
    </location>
</feature>
<dbReference type="CDD" id="cd09637">
    <property type="entry name" value="Cas4_I-A_I-B_I-C_I-D_II-B"/>
    <property type="match status" value="1"/>
</dbReference>
<dbReference type="PANTHER" id="PTHR36531:SF6">
    <property type="entry name" value="DNA REPLICATION ATP-DEPENDENT HELICASE_NUCLEASE DNA2"/>
    <property type="match status" value="1"/>
</dbReference>
<keyword evidence="6 13" id="KW-0479">Metal-binding</keyword>
<keyword evidence="12 13" id="KW-0464">Manganese</keyword>